<dbReference type="Proteomes" id="UP001392437">
    <property type="component" value="Unassembled WGS sequence"/>
</dbReference>
<comment type="caution">
    <text evidence="3">The sequence shown here is derived from an EMBL/GenBank/DDBJ whole genome shotgun (WGS) entry which is preliminary data.</text>
</comment>
<protein>
    <submittedName>
        <fullName evidence="3">Oxidoreductase family protein</fullName>
    </submittedName>
</protein>
<evidence type="ECO:0000313" key="4">
    <source>
        <dbReference type="Proteomes" id="UP001392437"/>
    </source>
</evidence>
<dbReference type="Gene3D" id="3.40.50.720">
    <property type="entry name" value="NAD(P)-binding Rossmann-like Domain"/>
    <property type="match status" value="1"/>
</dbReference>
<organism evidence="3 4">
    <name type="scientific">Apiospora kogelbergensis</name>
    <dbReference type="NCBI Taxonomy" id="1337665"/>
    <lineage>
        <taxon>Eukaryota</taxon>
        <taxon>Fungi</taxon>
        <taxon>Dikarya</taxon>
        <taxon>Ascomycota</taxon>
        <taxon>Pezizomycotina</taxon>
        <taxon>Sordariomycetes</taxon>
        <taxon>Xylariomycetidae</taxon>
        <taxon>Amphisphaeriales</taxon>
        <taxon>Apiosporaceae</taxon>
        <taxon>Apiospora</taxon>
    </lineage>
</organism>
<name>A0AAW0QTM8_9PEZI</name>
<dbReference type="InterPro" id="IPR000683">
    <property type="entry name" value="Gfo/Idh/MocA-like_OxRdtase_N"/>
</dbReference>
<keyword evidence="4" id="KW-1185">Reference proteome</keyword>
<evidence type="ECO:0000313" key="3">
    <source>
        <dbReference type="EMBL" id="KAK8101518.1"/>
    </source>
</evidence>
<sequence>MVPPIRVAIIGLSANAITDWAARVHLPYFLSPVGRAKYQIVALCNSSKGAAERSIKMFGIDPGARAYGSPEDLAADPEVQLVVCCTRVDKHYETVLPSVQAGKDVFVEWPLAENAVKAAELDQAAKKAGGRTIVGLQGWYIPTTLKLQEIIASGRIGKVWSSEFRAARWTSDQFTVSSALSYFADRKVGGNLVTIGFGHVFDWVQRVLGDLHNIQSRLQLQRPKLNVVDSYTGRRSETMISDVPDLIHVTGTLPESEHVVKDATLHMRFRRAQAFPGEPALVWSIFGEKGEIRVSAVFDTMLQVSQLLDVTIEVHDQASGEVERVDFKWDKAFTQLPYLTRSYGPIYEAYANGTLGKYADFEHALKRHEQLDGLYASWDAARAA</sequence>
<dbReference type="AlphaFoldDB" id="A0AAW0QTM8"/>
<dbReference type="Gene3D" id="3.30.360.10">
    <property type="entry name" value="Dihydrodipicolinate Reductase, domain 2"/>
    <property type="match status" value="1"/>
</dbReference>
<feature type="domain" description="Gfo/Idh/MocA-like oxidoreductase N-terminal" evidence="1">
    <location>
        <begin position="5"/>
        <end position="135"/>
    </location>
</feature>
<evidence type="ECO:0000259" key="1">
    <source>
        <dbReference type="Pfam" id="PF01408"/>
    </source>
</evidence>
<accession>A0AAW0QTM8</accession>
<dbReference type="InterPro" id="IPR036291">
    <property type="entry name" value="NAD(P)-bd_dom_sf"/>
</dbReference>
<dbReference type="InterPro" id="IPR051317">
    <property type="entry name" value="Gfo/Idh/MocA_oxidoreduct"/>
</dbReference>
<dbReference type="InterPro" id="IPR055080">
    <property type="entry name" value="Gal80p-like_C"/>
</dbReference>
<dbReference type="SUPFAM" id="SSF51735">
    <property type="entry name" value="NAD(P)-binding Rossmann-fold domains"/>
    <property type="match status" value="1"/>
</dbReference>
<dbReference type="PANTHER" id="PTHR43708">
    <property type="entry name" value="CONSERVED EXPRESSED OXIDOREDUCTASE (EUROFUNG)"/>
    <property type="match status" value="1"/>
</dbReference>
<reference evidence="3 4" key="1">
    <citation type="submission" date="2023-01" db="EMBL/GenBank/DDBJ databases">
        <title>Analysis of 21 Apiospora genomes using comparative genomics revels a genus with tremendous synthesis potential of carbohydrate active enzymes and secondary metabolites.</title>
        <authorList>
            <person name="Sorensen T."/>
        </authorList>
    </citation>
    <scope>NUCLEOTIDE SEQUENCE [LARGE SCALE GENOMIC DNA]</scope>
    <source>
        <strain evidence="3 4">CBS 117206</strain>
    </source>
</reference>
<proteinExistence type="predicted"/>
<dbReference type="GO" id="GO:0000166">
    <property type="term" value="F:nucleotide binding"/>
    <property type="evidence" value="ECO:0007669"/>
    <property type="project" value="InterPro"/>
</dbReference>
<dbReference type="PANTHER" id="PTHR43708:SF1">
    <property type="entry name" value="GALACTOSE_LACTOSE METABOLISM REGULATORY PROTEIN GAL80"/>
    <property type="match status" value="1"/>
</dbReference>
<feature type="domain" description="Gal80p-like C-terminal" evidence="2">
    <location>
        <begin position="142"/>
        <end position="295"/>
    </location>
</feature>
<evidence type="ECO:0000259" key="2">
    <source>
        <dbReference type="Pfam" id="PF22685"/>
    </source>
</evidence>
<gene>
    <name evidence="3" type="ORF">PG999_011892</name>
</gene>
<dbReference type="Pfam" id="PF01408">
    <property type="entry name" value="GFO_IDH_MocA"/>
    <property type="match status" value="1"/>
</dbReference>
<dbReference type="SUPFAM" id="SSF55347">
    <property type="entry name" value="Glyceraldehyde-3-phosphate dehydrogenase-like, C-terminal domain"/>
    <property type="match status" value="1"/>
</dbReference>
<dbReference type="Pfam" id="PF22685">
    <property type="entry name" value="Gal80p_C-like"/>
    <property type="match status" value="1"/>
</dbReference>
<dbReference type="EMBL" id="JAQQWP010000009">
    <property type="protein sequence ID" value="KAK8101518.1"/>
    <property type="molecule type" value="Genomic_DNA"/>
</dbReference>